<dbReference type="PANTHER" id="PTHR33272">
    <property type="entry name" value="PROTEIN CBG22877-RELATED"/>
    <property type="match status" value="1"/>
</dbReference>
<dbReference type="AlphaFoldDB" id="A0A1I7T1N2"/>
<organism evidence="1 2">
    <name type="scientific">Caenorhabditis tropicalis</name>
    <dbReference type="NCBI Taxonomy" id="1561998"/>
    <lineage>
        <taxon>Eukaryota</taxon>
        <taxon>Metazoa</taxon>
        <taxon>Ecdysozoa</taxon>
        <taxon>Nematoda</taxon>
        <taxon>Chromadorea</taxon>
        <taxon>Rhabditida</taxon>
        <taxon>Rhabditina</taxon>
        <taxon>Rhabditomorpha</taxon>
        <taxon>Rhabditoidea</taxon>
        <taxon>Rhabditidae</taxon>
        <taxon>Peloderinae</taxon>
        <taxon>Caenorhabditis</taxon>
    </lineage>
</organism>
<dbReference type="PANTHER" id="PTHR33272:SF4">
    <property type="entry name" value="30S RIBOSOMAL PROTEIN S15-RELATED"/>
    <property type="match status" value="1"/>
</dbReference>
<dbReference type="STRING" id="1561998.A0A1I7T1N2"/>
<dbReference type="InterPro" id="IPR027913">
    <property type="entry name" value="DUF4473"/>
</dbReference>
<reference evidence="2" key="1">
    <citation type="submission" date="2016-11" db="UniProtKB">
        <authorList>
            <consortium name="WormBaseParasite"/>
        </authorList>
    </citation>
    <scope>IDENTIFICATION</scope>
</reference>
<accession>A0A1I7T1N2</accession>
<protein>
    <submittedName>
        <fullName evidence="2">Surface anchored protein</fullName>
    </submittedName>
</protein>
<dbReference type="Proteomes" id="UP000095282">
    <property type="component" value="Unplaced"/>
</dbReference>
<evidence type="ECO:0000313" key="1">
    <source>
        <dbReference type="Proteomes" id="UP000095282"/>
    </source>
</evidence>
<dbReference type="WBParaSite" id="Csp11.Scaffold463.g1554.t1">
    <property type="protein sequence ID" value="Csp11.Scaffold463.g1554.t1"/>
    <property type="gene ID" value="Csp11.Scaffold463.g1554"/>
</dbReference>
<proteinExistence type="predicted"/>
<keyword evidence="1" id="KW-1185">Reference proteome</keyword>
<dbReference type="Pfam" id="PF14747">
    <property type="entry name" value="DUF4473"/>
    <property type="match status" value="1"/>
</dbReference>
<sequence>MAAAIVEKVKSELSNAGLSEGAISGILKIAATYKPKEGEKPDLAQAAVLLKKLFEELEVFIKTQSESDQKIYHEIVEKKKAELAELIKK</sequence>
<evidence type="ECO:0000313" key="2">
    <source>
        <dbReference type="WBParaSite" id="Csp11.Scaffold463.g1554.t1"/>
    </source>
</evidence>
<name>A0A1I7T1N2_9PELO</name>
<dbReference type="eggNOG" id="ENOG502TIJX">
    <property type="taxonomic scope" value="Eukaryota"/>
</dbReference>